<reference evidence="2" key="1">
    <citation type="submission" date="2016-11" db="EMBL/GenBank/DDBJ databases">
        <authorList>
            <person name="Jaros S."/>
            <person name="Januszkiewicz K."/>
            <person name="Wedrychowicz H."/>
        </authorList>
    </citation>
    <scope>NUCLEOTIDE SEQUENCE [LARGE SCALE GENOMIC DNA]</scope>
    <source>
        <strain evidence="2">DSM 7057</strain>
    </source>
</reference>
<name>A0AA94L1C8_DESDE</name>
<sequence length="97" mass="10635">MFGFLGNIFGKVLDKVSPDRAATREAQSRINEAEVAGAPASRLRLWRSALGWVLGALFCWEVVGRPIVVTYWPDTTLPPSMLKEISTILLGMLGLGF</sequence>
<organism evidence="1 2">
    <name type="scientific">Desulfovibrio desulfuricans</name>
    <dbReference type="NCBI Taxonomy" id="876"/>
    <lineage>
        <taxon>Bacteria</taxon>
        <taxon>Pseudomonadati</taxon>
        <taxon>Thermodesulfobacteriota</taxon>
        <taxon>Desulfovibrionia</taxon>
        <taxon>Desulfovibrionales</taxon>
        <taxon>Desulfovibrionaceae</taxon>
        <taxon>Desulfovibrio</taxon>
    </lineage>
</organism>
<protein>
    <submittedName>
        <fullName evidence="1">Holin of 3TMs, for gene-transfer release</fullName>
    </submittedName>
</protein>
<evidence type="ECO:0000313" key="1">
    <source>
        <dbReference type="EMBL" id="SFW23071.1"/>
    </source>
</evidence>
<gene>
    <name evidence="1" type="ORF">SAMN02910291_00478</name>
</gene>
<dbReference type="AlphaFoldDB" id="A0AA94L1C8"/>
<dbReference type="InterPro" id="IPR021497">
    <property type="entry name" value="GTA_holin_3TM"/>
</dbReference>
<dbReference type="Proteomes" id="UP000182680">
    <property type="component" value="Unassembled WGS sequence"/>
</dbReference>
<comment type="caution">
    <text evidence="1">The sequence shown here is derived from an EMBL/GenBank/DDBJ whole genome shotgun (WGS) entry which is preliminary data.</text>
</comment>
<dbReference type="EMBL" id="FPIW01000005">
    <property type="protein sequence ID" value="SFW23071.1"/>
    <property type="molecule type" value="Genomic_DNA"/>
</dbReference>
<proteinExistence type="predicted"/>
<dbReference type="Pfam" id="PF11351">
    <property type="entry name" value="GTA_holin_3TM"/>
    <property type="match status" value="1"/>
</dbReference>
<dbReference type="RefSeq" id="WP_072311270.1">
    <property type="nucleotide sequence ID" value="NZ_FPIW01000005.1"/>
</dbReference>
<accession>A0AA94L1C8</accession>
<evidence type="ECO:0000313" key="2">
    <source>
        <dbReference type="Proteomes" id="UP000182680"/>
    </source>
</evidence>